<sequence length="469" mass="54166">QSMALHGRSKKRPLEQHVRSSTNRLQMKRPRMPMAVVEARMVRKWDEMDHDILVTIMKYMVQGSYLVRGFNLYKSFIVCKSWRSAVLDSLFPPGNVLDLCFLKGAPAEEKQYYLFYLKFLLRRPHQYTKLIIPSINFRGEADMYIAQRGEADMYIAQRLPKLKCIVQPTCLLPCGLKRLIPYWPELNEAHCHAALIPLICKHCKNIKRLDLSGRIGDDRAYMLASHFPQLMHLKIDDKVEDVPLVTLTDVMTYPQVTGNYKCIVRVVAALPWTIQDFRSPDGTYRIRLTLEDPTGRIHAYLYAEDGEVFFEGNPPMDALIRKWNTLLGVAEVDSGGVIENAPRNPPWVLCCIKSYYFDKNDVWGSRKWTWSTRNFSYAGRVKLIETVFLSLHIYWAQIMVLPKKVLKDVEQACINFLWHGSDLKQSPNLVAWKEVCKSKKEGGLNIRDIHSWNIAAMGKHVWAISTICG</sequence>
<organism evidence="3 4">
    <name type="scientific">Chenopodium quinoa</name>
    <name type="common">Quinoa</name>
    <dbReference type="NCBI Taxonomy" id="63459"/>
    <lineage>
        <taxon>Eukaryota</taxon>
        <taxon>Viridiplantae</taxon>
        <taxon>Streptophyta</taxon>
        <taxon>Embryophyta</taxon>
        <taxon>Tracheophyta</taxon>
        <taxon>Spermatophyta</taxon>
        <taxon>Magnoliopsida</taxon>
        <taxon>eudicotyledons</taxon>
        <taxon>Gunneridae</taxon>
        <taxon>Pentapetalae</taxon>
        <taxon>Caryophyllales</taxon>
        <taxon>Chenopodiaceae</taxon>
        <taxon>Chenopodioideae</taxon>
        <taxon>Atripliceae</taxon>
        <taxon>Chenopodium</taxon>
    </lineage>
</organism>
<dbReference type="GO" id="GO:0010521">
    <property type="term" value="F:telomerase inhibitor activity"/>
    <property type="evidence" value="ECO:0007669"/>
    <property type="project" value="TreeGrafter"/>
</dbReference>
<name>A0A803LIZ8_CHEQI</name>
<dbReference type="InterPro" id="IPR032675">
    <property type="entry name" value="LRR_dom_sf"/>
</dbReference>
<dbReference type="InterPro" id="IPR028389">
    <property type="entry name" value="POT1"/>
</dbReference>
<dbReference type="GO" id="GO:0016233">
    <property type="term" value="P:telomere capping"/>
    <property type="evidence" value="ECO:0007669"/>
    <property type="project" value="TreeGrafter"/>
</dbReference>
<dbReference type="GO" id="GO:0032210">
    <property type="term" value="P:regulation of telomere maintenance via telomerase"/>
    <property type="evidence" value="ECO:0007669"/>
    <property type="project" value="TreeGrafter"/>
</dbReference>
<protein>
    <recommendedName>
        <fullName evidence="2">POT1A/B-like OB fold domain-containing protein</fullName>
    </recommendedName>
</protein>
<feature type="domain" description="POT1A/B-like OB fold" evidence="2">
    <location>
        <begin position="238"/>
        <end position="361"/>
    </location>
</feature>
<evidence type="ECO:0000313" key="4">
    <source>
        <dbReference type="Proteomes" id="UP000596660"/>
    </source>
</evidence>
<keyword evidence="4" id="KW-1185">Reference proteome</keyword>
<dbReference type="GO" id="GO:0098505">
    <property type="term" value="F:G-rich strand telomeric DNA binding"/>
    <property type="evidence" value="ECO:0007669"/>
    <property type="project" value="TreeGrafter"/>
</dbReference>
<evidence type="ECO:0000313" key="3">
    <source>
        <dbReference type="EnsemblPlants" id="AUR62013945-RA:cds"/>
    </source>
</evidence>
<reference evidence="3" key="2">
    <citation type="submission" date="2021-03" db="UniProtKB">
        <authorList>
            <consortium name="EnsemblPlants"/>
        </authorList>
    </citation>
    <scope>IDENTIFICATION</scope>
</reference>
<dbReference type="Gramene" id="AUR62013945-RA">
    <property type="protein sequence ID" value="AUR62013945-RA:cds"/>
    <property type="gene ID" value="AUR62013945"/>
</dbReference>
<evidence type="ECO:0000256" key="1">
    <source>
        <dbReference type="SAM" id="MobiDB-lite"/>
    </source>
</evidence>
<accession>A0A803LIZ8</accession>
<dbReference type="Pfam" id="PF25507">
    <property type="entry name" value="OB_POT1A"/>
    <property type="match status" value="1"/>
</dbReference>
<dbReference type="InterPro" id="IPR057620">
    <property type="entry name" value="POT1A/B-like_OB"/>
</dbReference>
<dbReference type="PANTHER" id="PTHR14513:SF0">
    <property type="entry name" value="PROTECTION OF TELOMERES PROTEIN 1"/>
    <property type="match status" value="1"/>
</dbReference>
<dbReference type="EnsemblPlants" id="AUR62013945-RA">
    <property type="protein sequence ID" value="AUR62013945-RA:cds"/>
    <property type="gene ID" value="AUR62013945"/>
</dbReference>
<proteinExistence type="predicted"/>
<dbReference type="PANTHER" id="PTHR14513">
    <property type="entry name" value="PROTECTION OF TELOMERES 1"/>
    <property type="match status" value="1"/>
</dbReference>
<reference evidence="3" key="1">
    <citation type="journal article" date="2017" name="Nature">
        <title>The genome of Chenopodium quinoa.</title>
        <authorList>
            <person name="Jarvis D.E."/>
            <person name="Ho Y.S."/>
            <person name="Lightfoot D.J."/>
            <person name="Schmoeckel S.M."/>
            <person name="Li B."/>
            <person name="Borm T.J.A."/>
            <person name="Ohyanagi H."/>
            <person name="Mineta K."/>
            <person name="Michell C.T."/>
            <person name="Saber N."/>
            <person name="Kharbatia N.M."/>
            <person name="Rupper R.R."/>
            <person name="Sharp A.R."/>
            <person name="Dally N."/>
            <person name="Boughton B.A."/>
            <person name="Woo Y.H."/>
            <person name="Gao G."/>
            <person name="Schijlen E.G.W.M."/>
            <person name="Guo X."/>
            <person name="Momin A.A."/>
            <person name="Negrao S."/>
            <person name="Al-Babili S."/>
            <person name="Gehring C."/>
            <person name="Roessner U."/>
            <person name="Jung C."/>
            <person name="Murphy K."/>
            <person name="Arold S.T."/>
            <person name="Gojobori T."/>
            <person name="van der Linden C.G."/>
            <person name="van Loo E.N."/>
            <person name="Jellen E.N."/>
            <person name="Maughan P.J."/>
            <person name="Tester M."/>
        </authorList>
    </citation>
    <scope>NUCLEOTIDE SEQUENCE [LARGE SCALE GENOMIC DNA]</scope>
    <source>
        <strain evidence="3">cv. PI 614886</strain>
    </source>
</reference>
<dbReference type="Gene3D" id="3.80.10.10">
    <property type="entry name" value="Ribonuclease Inhibitor"/>
    <property type="match status" value="1"/>
</dbReference>
<evidence type="ECO:0000259" key="2">
    <source>
        <dbReference type="Pfam" id="PF25507"/>
    </source>
</evidence>
<dbReference type="AlphaFoldDB" id="A0A803LIZ8"/>
<feature type="region of interest" description="Disordered" evidence="1">
    <location>
        <begin position="1"/>
        <end position="24"/>
    </location>
</feature>
<dbReference type="GO" id="GO:0000783">
    <property type="term" value="C:nuclear telomere cap complex"/>
    <property type="evidence" value="ECO:0007669"/>
    <property type="project" value="TreeGrafter"/>
</dbReference>
<dbReference type="Proteomes" id="UP000596660">
    <property type="component" value="Unplaced"/>
</dbReference>